<keyword evidence="4" id="KW-0460">Magnesium</keyword>
<keyword evidence="6" id="KW-1185">Reference proteome</keyword>
<protein>
    <submittedName>
        <fullName evidence="7">Cytosolic purine 5'-nucleotidase</fullName>
    </submittedName>
</protein>
<evidence type="ECO:0000256" key="4">
    <source>
        <dbReference type="ARBA" id="ARBA00022842"/>
    </source>
</evidence>
<dbReference type="FunFam" id="3.40.50.1000:FF:000021">
    <property type="entry name" value="NT5C2 isoform 1"/>
    <property type="match status" value="1"/>
</dbReference>
<comment type="similarity">
    <text evidence="1">Belongs to the 5'(3')-deoxyribonucleotidase family.</text>
</comment>
<gene>
    <name evidence="7" type="primary">LOC105360471</name>
</gene>
<dbReference type="Proteomes" id="UP000695007">
    <property type="component" value="Unplaced"/>
</dbReference>
<dbReference type="Gene3D" id="3.40.50.1000">
    <property type="entry name" value="HAD superfamily/HAD-like"/>
    <property type="match status" value="2"/>
</dbReference>
<dbReference type="InterPro" id="IPR023214">
    <property type="entry name" value="HAD_sf"/>
</dbReference>
<dbReference type="PANTHER" id="PTHR12103">
    <property type="entry name" value="5'-NUCLEOTIDASE DOMAIN-CONTAINING"/>
    <property type="match status" value="1"/>
</dbReference>
<dbReference type="Pfam" id="PF05761">
    <property type="entry name" value="5_nucleotid"/>
    <property type="match status" value="1"/>
</dbReference>
<feature type="region of interest" description="Disordered" evidence="5">
    <location>
        <begin position="564"/>
        <end position="630"/>
    </location>
</feature>
<sequence>MNSKHEITKINLSTSQNIVNTRVHFHEEVESLNKKIINNMLNEKYSGLRRNDRSEQDLDSFNEGNQGLRSDKRELSHRIFVNRSLHLENIKFYGFDMDYTLAEYKSPEYEQLGFNLLKDRLVSLGYPKEINGFEYDPSFPVRGLWFDTLYGNLLKVDAYGNILVCVHGFEFLKHSQVYELYPNKFLQLDESRVYVLNTLFNLPETYLLACLIDFFTNSRQYTREKNGVKEGELTMSFKSIFQDVRNAVDWIHMHGDLKTKTIENLDHFIKRDERLPMFLSRIQASGAKVFLLTNSDYVFTDKIMTYLFDFPQTSKAEKQHRNWKSYFDTIVVDANKPLFFGEGTILRQVDTKTGALKLGTHKGPLHTDEVYSGGSCDVFTEMIGAKGKDVLYIGDHIFGDILKSKKIRGWRTFLIVPELVQELHVWTDKCQLFAELQNLDIMLGAMYKNLDSSTKEKPDISKLRASIRDVTHRMDLAYGMMGSLFRSGSRQTFFSSQVVRYADLYAATFLNLMYYPFSYMFRAPAMLMPHESTVAHEQRFVMETPAISRSRMMKMTNIQKNIGVNDSDNDLDYSDHKNIKNKNGENKKQLTFVKSDFEQIPHARPETPRNVTHTHDDDCSDEDSDCLKNA</sequence>
<dbReference type="CTD" id="32822"/>
<keyword evidence="3" id="KW-0378">Hydrolase</keyword>
<dbReference type="CDD" id="cd07522">
    <property type="entry name" value="HAD_cN-II"/>
    <property type="match status" value="1"/>
</dbReference>
<evidence type="ECO:0000256" key="2">
    <source>
        <dbReference type="ARBA" id="ARBA00022723"/>
    </source>
</evidence>
<reference evidence="7" key="1">
    <citation type="submission" date="2025-08" db="UniProtKB">
        <authorList>
            <consortium name="RefSeq"/>
        </authorList>
    </citation>
    <scope>IDENTIFICATION</scope>
</reference>
<dbReference type="NCBIfam" id="TIGR02244">
    <property type="entry name" value="HAD-IG-Ncltidse"/>
    <property type="match status" value="1"/>
</dbReference>
<feature type="compositionally biased region" description="Basic and acidic residues" evidence="5">
    <location>
        <begin position="595"/>
        <end position="617"/>
    </location>
</feature>
<dbReference type="GO" id="GO:0008253">
    <property type="term" value="F:5'-nucleotidase activity"/>
    <property type="evidence" value="ECO:0007669"/>
    <property type="project" value="TreeGrafter"/>
</dbReference>
<dbReference type="SUPFAM" id="SSF56784">
    <property type="entry name" value="HAD-like"/>
    <property type="match status" value="1"/>
</dbReference>
<dbReference type="GO" id="GO:0046872">
    <property type="term" value="F:metal ion binding"/>
    <property type="evidence" value="ECO:0007669"/>
    <property type="project" value="UniProtKB-KW"/>
</dbReference>
<dbReference type="PANTHER" id="PTHR12103:SF15">
    <property type="entry name" value="CYTOSOLIC PURINE 5'-NUCLEOTIDASE"/>
    <property type="match status" value="1"/>
</dbReference>
<accession>A0AAJ6VNR8</accession>
<dbReference type="RefSeq" id="XP_011495678.1">
    <property type="nucleotide sequence ID" value="XM_011497376.1"/>
</dbReference>
<proteinExistence type="inferred from homology"/>
<evidence type="ECO:0000313" key="7">
    <source>
        <dbReference type="RefSeq" id="XP_011495678.1"/>
    </source>
</evidence>
<feature type="compositionally biased region" description="Basic and acidic residues" evidence="5">
    <location>
        <begin position="573"/>
        <end position="588"/>
    </location>
</feature>
<dbReference type="InterPro" id="IPR036412">
    <property type="entry name" value="HAD-like_sf"/>
</dbReference>
<evidence type="ECO:0000313" key="6">
    <source>
        <dbReference type="Proteomes" id="UP000695007"/>
    </source>
</evidence>
<evidence type="ECO:0000256" key="5">
    <source>
        <dbReference type="SAM" id="MobiDB-lite"/>
    </source>
</evidence>
<dbReference type="GeneID" id="105360471"/>
<dbReference type="GO" id="GO:0046037">
    <property type="term" value="P:GMP metabolic process"/>
    <property type="evidence" value="ECO:0007669"/>
    <property type="project" value="UniProtKB-ARBA"/>
</dbReference>
<organism evidence="6 7">
    <name type="scientific">Ceratosolen solmsi marchali</name>
    <dbReference type="NCBI Taxonomy" id="326594"/>
    <lineage>
        <taxon>Eukaryota</taxon>
        <taxon>Metazoa</taxon>
        <taxon>Ecdysozoa</taxon>
        <taxon>Arthropoda</taxon>
        <taxon>Hexapoda</taxon>
        <taxon>Insecta</taxon>
        <taxon>Pterygota</taxon>
        <taxon>Neoptera</taxon>
        <taxon>Endopterygota</taxon>
        <taxon>Hymenoptera</taxon>
        <taxon>Apocrita</taxon>
        <taxon>Proctotrupomorpha</taxon>
        <taxon>Chalcidoidea</taxon>
        <taxon>Agaonidae</taxon>
        <taxon>Agaoninae</taxon>
        <taxon>Ceratosolen</taxon>
    </lineage>
</organism>
<dbReference type="KEGG" id="csol:105360471"/>
<evidence type="ECO:0000256" key="1">
    <source>
        <dbReference type="ARBA" id="ARBA00009589"/>
    </source>
</evidence>
<name>A0AAJ6VNR8_9HYME</name>
<dbReference type="AlphaFoldDB" id="A0AAJ6VNR8"/>
<keyword evidence="2" id="KW-0479">Metal-binding</keyword>
<evidence type="ECO:0000256" key="3">
    <source>
        <dbReference type="ARBA" id="ARBA00022801"/>
    </source>
</evidence>
<dbReference type="InterPro" id="IPR008380">
    <property type="entry name" value="HAD-SF_hydro_IG_5-nucl"/>
</dbReference>